<dbReference type="Pfam" id="PF03732">
    <property type="entry name" value="Retrotrans_gag"/>
    <property type="match status" value="1"/>
</dbReference>
<evidence type="ECO:0000313" key="4">
    <source>
        <dbReference type="Proteomes" id="UP000288805"/>
    </source>
</evidence>
<accession>A0A438DML4</accession>
<reference evidence="3 4" key="1">
    <citation type="journal article" date="2018" name="PLoS Genet.">
        <title>Population sequencing reveals clonal diversity and ancestral inbreeding in the grapevine cultivar Chardonnay.</title>
        <authorList>
            <person name="Roach M.J."/>
            <person name="Johnson D.L."/>
            <person name="Bohlmann J."/>
            <person name="van Vuuren H.J."/>
            <person name="Jones S.J."/>
            <person name="Pretorius I.S."/>
            <person name="Schmidt S.A."/>
            <person name="Borneman A.R."/>
        </authorList>
    </citation>
    <scope>NUCLEOTIDE SEQUENCE [LARGE SCALE GENOMIC DNA]</scope>
    <source>
        <strain evidence="4">cv. Chardonnay</strain>
        <tissue evidence="3">Leaf</tissue>
    </source>
</reference>
<sequence>MARGNQPNQRVVIGSSEVSAMEDVSNPFFLHSGDHPGLILVSHHLIGSNYNTWSKAMAMALTTKNKIGFVDGTIPRAAETDLLFNAWNRCNNMVTSWIINYVSKDIEDSLMYITTIVNIWTDLRDRFRHNNASRVFQLKKHLIVFQQGALDINTYYTKFKVLREELKNFQPSLEPLHQGDASSASVNAHTGDLAPKEKRSDLNVAIVDCKVIPLIVVTNCMDTH</sequence>
<evidence type="ECO:0000259" key="1">
    <source>
        <dbReference type="Pfam" id="PF03732"/>
    </source>
</evidence>
<protein>
    <recommendedName>
        <fullName evidence="5">Retrotransposon Copia-like N-terminal domain-containing protein</fullName>
    </recommendedName>
</protein>
<dbReference type="PANTHER" id="PTHR37610">
    <property type="entry name" value="CCHC-TYPE DOMAIN-CONTAINING PROTEIN"/>
    <property type="match status" value="1"/>
</dbReference>
<feature type="domain" description="Retrotransposon gag" evidence="1">
    <location>
        <begin position="96"/>
        <end position="168"/>
    </location>
</feature>
<evidence type="ECO:0008006" key="5">
    <source>
        <dbReference type="Google" id="ProtNLM"/>
    </source>
</evidence>
<gene>
    <name evidence="3" type="ORF">CK203_116654</name>
</gene>
<dbReference type="Proteomes" id="UP000288805">
    <property type="component" value="Unassembled WGS sequence"/>
</dbReference>
<feature type="domain" description="Retrotransposon Copia-like N-terminal" evidence="2">
    <location>
        <begin position="31"/>
        <end position="75"/>
    </location>
</feature>
<dbReference type="PANTHER" id="PTHR37610:SF97">
    <property type="entry name" value="RETROTRANSPOSON GAG DOMAIN-CONTAINING PROTEIN"/>
    <property type="match status" value="1"/>
</dbReference>
<evidence type="ECO:0000313" key="3">
    <source>
        <dbReference type="EMBL" id="RVW36695.1"/>
    </source>
</evidence>
<comment type="caution">
    <text evidence="3">The sequence shown here is derived from an EMBL/GenBank/DDBJ whole genome shotgun (WGS) entry which is preliminary data.</text>
</comment>
<dbReference type="EMBL" id="QGNW01001566">
    <property type="protein sequence ID" value="RVW36695.1"/>
    <property type="molecule type" value="Genomic_DNA"/>
</dbReference>
<dbReference type="InterPro" id="IPR005162">
    <property type="entry name" value="Retrotrans_gag_dom"/>
</dbReference>
<proteinExistence type="predicted"/>
<dbReference type="Pfam" id="PF14244">
    <property type="entry name" value="Retrotran_gag_3"/>
    <property type="match status" value="1"/>
</dbReference>
<dbReference type="InterPro" id="IPR029472">
    <property type="entry name" value="Copia-like_N"/>
</dbReference>
<evidence type="ECO:0000259" key="2">
    <source>
        <dbReference type="Pfam" id="PF14244"/>
    </source>
</evidence>
<dbReference type="AlphaFoldDB" id="A0A438DML4"/>
<name>A0A438DML4_VITVI</name>
<organism evidence="3 4">
    <name type="scientific">Vitis vinifera</name>
    <name type="common">Grape</name>
    <dbReference type="NCBI Taxonomy" id="29760"/>
    <lineage>
        <taxon>Eukaryota</taxon>
        <taxon>Viridiplantae</taxon>
        <taxon>Streptophyta</taxon>
        <taxon>Embryophyta</taxon>
        <taxon>Tracheophyta</taxon>
        <taxon>Spermatophyta</taxon>
        <taxon>Magnoliopsida</taxon>
        <taxon>eudicotyledons</taxon>
        <taxon>Gunneridae</taxon>
        <taxon>Pentapetalae</taxon>
        <taxon>rosids</taxon>
        <taxon>Vitales</taxon>
        <taxon>Vitaceae</taxon>
        <taxon>Viteae</taxon>
        <taxon>Vitis</taxon>
    </lineage>
</organism>